<reference evidence="2 3" key="1">
    <citation type="submission" date="2020-10" db="EMBL/GenBank/DDBJ databases">
        <title>Phylogeny of dyella-like bacteria.</title>
        <authorList>
            <person name="Fu J."/>
        </authorList>
    </citation>
    <scope>NUCLEOTIDE SEQUENCE [LARGE SCALE GENOMIC DNA]</scope>
    <source>
        <strain evidence="2 3">JP1</strain>
    </source>
</reference>
<comment type="caution">
    <text evidence="2">The sequence shown here is derived from an EMBL/GenBank/DDBJ whole genome shotgun (WGS) entry which is preliminary data.</text>
</comment>
<organism evidence="2 3">
    <name type="scientific">Dyella jejuensis</name>
    <dbReference type="NCBI Taxonomy" id="1432009"/>
    <lineage>
        <taxon>Bacteria</taxon>
        <taxon>Pseudomonadati</taxon>
        <taxon>Pseudomonadota</taxon>
        <taxon>Gammaproteobacteria</taxon>
        <taxon>Lysobacterales</taxon>
        <taxon>Rhodanobacteraceae</taxon>
        <taxon>Dyella</taxon>
    </lineage>
</organism>
<name>A0ABW8JQ25_9GAMM</name>
<sequence>MNIRNATLAMRNRKNEMHEQERVASLDFDTQRGGGTPSKGKKKEEPKSSKAKPAKTGQDDT</sequence>
<proteinExistence type="predicted"/>
<evidence type="ECO:0000256" key="1">
    <source>
        <dbReference type="SAM" id="MobiDB-lite"/>
    </source>
</evidence>
<protein>
    <submittedName>
        <fullName evidence="2">Uncharacterized protein</fullName>
    </submittedName>
</protein>
<keyword evidence="3" id="KW-1185">Reference proteome</keyword>
<gene>
    <name evidence="2" type="ORF">ISP15_16040</name>
</gene>
<accession>A0ABW8JQ25</accession>
<feature type="region of interest" description="Disordered" evidence="1">
    <location>
        <begin position="1"/>
        <end position="61"/>
    </location>
</feature>
<dbReference type="RefSeq" id="WP_404548716.1">
    <property type="nucleotide sequence ID" value="NZ_JADIKJ010000018.1"/>
</dbReference>
<evidence type="ECO:0000313" key="3">
    <source>
        <dbReference type="Proteomes" id="UP001620461"/>
    </source>
</evidence>
<dbReference type="EMBL" id="JADIKJ010000018">
    <property type="protein sequence ID" value="MFK2901850.1"/>
    <property type="molecule type" value="Genomic_DNA"/>
</dbReference>
<feature type="compositionally biased region" description="Basic and acidic residues" evidence="1">
    <location>
        <begin position="13"/>
        <end position="24"/>
    </location>
</feature>
<evidence type="ECO:0000313" key="2">
    <source>
        <dbReference type="EMBL" id="MFK2901850.1"/>
    </source>
</evidence>
<dbReference type="Proteomes" id="UP001620461">
    <property type="component" value="Unassembled WGS sequence"/>
</dbReference>